<dbReference type="Proteomes" id="UP000199321">
    <property type="component" value="Unassembled WGS sequence"/>
</dbReference>
<dbReference type="AlphaFoldDB" id="A0A1G7HEA9"/>
<evidence type="ECO:0000313" key="2">
    <source>
        <dbReference type="Proteomes" id="UP000199321"/>
    </source>
</evidence>
<dbReference type="RefSeq" id="WP_093144709.1">
    <property type="nucleotide sequence ID" value="NZ_BMWO01000004.1"/>
</dbReference>
<proteinExistence type="predicted"/>
<name>A0A1G7HEA9_9FLAO</name>
<gene>
    <name evidence="1" type="ORF">SAMN05421855_10441</name>
</gene>
<dbReference type="EMBL" id="FNBA01000004">
    <property type="protein sequence ID" value="SDE98701.1"/>
    <property type="molecule type" value="Genomic_DNA"/>
</dbReference>
<reference evidence="1 2" key="1">
    <citation type="submission" date="2016-10" db="EMBL/GenBank/DDBJ databases">
        <authorList>
            <person name="de Groot N.N."/>
        </authorList>
    </citation>
    <scope>NUCLEOTIDE SEQUENCE [LARGE SCALE GENOMIC DNA]</scope>
    <source>
        <strain evidence="1 2">DSM 16195</strain>
    </source>
</reference>
<keyword evidence="2" id="KW-1185">Reference proteome</keyword>
<dbReference type="STRING" id="227084.SAMN05421855_10441"/>
<organism evidence="1 2">
    <name type="scientific">Ulvibacter litoralis</name>
    <dbReference type="NCBI Taxonomy" id="227084"/>
    <lineage>
        <taxon>Bacteria</taxon>
        <taxon>Pseudomonadati</taxon>
        <taxon>Bacteroidota</taxon>
        <taxon>Flavobacteriia</taxon>
        <taxon>Flavobacteriales</taxon>
        <taxon>Flavobacteriaceae</taxon>
        <taxon>Ulvibacter</taxon>
    </lineage>
</organism>
<sequence length="151" mass="17774">MQESIKVIESDVYTNYINFIENKVVLKILDKYRENAAIRDSDKMNKANVSASSIIDILTNDKDKFTAYVFSKIKKYENVKFKEDYPEGEEPEEEDNNEQILGYAKGFILLYAIEYYVLKHNPDSLEAYIKECKIPQASKYTKELKQIYRKL</sequence>
<protein>
    <submittedName>
        <fullName evidence="1">Uncharacterized protein</fullName>
    </submittedName>
</protein>
<dbReference type="OrthoDB" id="6898130at2"/>
<accession>A0A1G7HEA9</accession>
<evidence type="ECO:0000313" key="1">
    <source>
        <dbReference type="EMBL" id="SDE98701.1"/>
    </source>
</evidence>